<dbReference type="Pfam" id="PF13385">
    <property type="entry name" value="Laminin_G_3"/>
    <property type="match status" value="2"/>
</dbReference>
<dbReference type="InterPro" id="IPR013320">
    <property type="entry name" value="ConA-like_dom_sf"/>
</dbReference>
<proteinExistence type="predicted"/>
<dbReference type="Gene3D" id="2.60.120.200">
    <property type="match status" value="2"/>
</dbReference>
<keyword evidence="6" id="KW-1185">Reference proteome</keyword>
<evidence type="ECO:0000313" key="6">
    <source>
        <dbReference type="Proteomes" id="UP000671852"/>
    </source>
</evidence>
<keyword evidence="1 3" id="KW-0732">Signal</keyword>
<evidence type="ECO:0000259" key="4">
    <source>
        <dbReference type="SMART" id="SM00560"/>
    </source>
</evidence>
<dbReference type="Gene3D" id="2.60.40.10">
    <property type="entry name" value="Immunoglobulins"/>
    <property type="match status" value="2"/>
</dbReference>
<evidence type="ECO:0000256" key="2">
    <source>
        <dbReference type="ARBA" id="ARBA00023157"/>
    </source>
</evidence>
<evidence type="ECO:0000256" key="3">
    <source>
        <dbReference type="SAM" id="SignalP"/>
    </source>
</evidence>
<dbReference type="RefSeq" id="WP_207562138.1">
    <property type="nucleotide sequence ID" value="NZ_CP046072.1"/>
</dbReference>
<keyword evidence="2" id="KW-1015">Disulfide bond</keyword>
<dbReference type="SMART" id="SM00560">
    <property type="entry name" value="LamGL"/>
    <property type="match status" value="1"/>
</dbReference>
<dbReference type="SUPFAM" id="SSF49899">
    <property type="entry name" value="Concanavalin A-like lectins/glucanases"/>
    <property type="match status" value="2"/>
</dbReference>
<sequence>MKTLKLLYISLFLLFSTYLNAAITSPVSAGYTLSSDETFFGDLNITGGTLDLNGFNLDVTGNVNHTSGALNLNGGSLNVVGNYINTSDTAGNLVMTNSLDYMYVVGNFTMSATADNNLSLTDGTLQITGNFTQTGSAFGFNPNTAHTTILSGTSLQTISFEDPGLGASNFHHLNITNISLGGISLLSDTYVNGTYNTTAISQVSNGFNFYVATALTDFDVVGSQLLLKAHGGALQLDDTLSNFTANLDLNITTTTLEFWFNFEQVGSRTMVRVLGDNGHYVDVLYSGESTLRYSDSDGATPQDTYGSISISDGLWHHVALVYDGGGNSVAYIDGVVDGSGFSTAFNLSNAGITFNPNNNMNMIIDEVRIWNIARTQTDINSSKNIQLDGNETGLVAYYNFDERKGSTVKDVTLNANDGAIEGNVTRLNFLGNGLSLDGNDYAVVSSTLPTSNSTEHTYSAWVNIPDTVGLQTIVRADPKHFLRLNGTNLEWNIATNLGAYQSAISYDFTAYKNKWTYVTATVNTANKNAQLYINGALVATNTSDLGDTLDHTYTAIGIGARNGDGEGIINGSVAEVSIWDKVLSRSEVQQFMASSLLGNETGLIGYWPLNIGGGSIAYDYTTNANNGTIIGATWTDTAPTIYGDTIYTAQGVGTFQKLVVENNTSIPTYAYNGTAPDSFSNLGSTSGLFIYKADANETLDINATDGVTTLNTLFNVISYPALQLSLNLSNVNLTEHNITNIQVFGVDGNSEDLVVPNVSSMIDGDNNLTVSVYSPDNNFTIRFDVNNSGDENSYYYNSASSTIDSALIYNGTIAPDDYKVEVNSTQNSFNIDLNSSKIFSQVNAQFNFSGTGASIIHTQEIHAQTVDIASNTILHDSKESIFADTSKANDLNATFPHIQVDQSIRYFASISGSAPVKIYFANDENISTDIEYVEHNVSVSKLSFTAAVDVTDISNILIKRIDTFGSTELLYMEASPNPFYLPVIDGGEYTIEVTFSDGTSAMYDPSTNKWVDKDTVVSSVVSVSADLNISAVIPTTAPIRPTLSIVSPEEVKLLGSYPDLNNSYAIALSSDGTKAYVADNDLGLVVFDITSDTPVLLGSSGVSTLSSAQEVVLSPDETKAYVADESLGLVVFDISSTTPAKFAASFFLGIRGVKLSTDGTKAYVNVSLSGSELQVLDISDPVNITQIGTSYYTLADINRFEISSDGKKLYMAVSDIQSTSNGLTIIDISTPTLSLLGTLSLTYGAYDLVLSSDGEKAYVANYEDGLAVLDISSNTPKIIGKYNTTGNAHRIKLSSDEKKAYVGDYLNGFVVLDVTTNTPSFIAETNTTQNVYDLVISSDDLKAYVADGSAGLAVVQTALVHKVHAGFTSFDVNITVNDAEQDDLNITVDVNDSSLVVTPQWPNNVLWSEYSSGNLVFTVTNDANATGTVAVDINVSDGTNAPVNRQFLINMNNNAPVLVQPSDYNKTEEFTDFNVTLEATDADGDALTYNASSSNTGVATVSVSSNIVTISPVENGNGLITIDVNVTDGIETVTQSFDLNITNVNDTPTGSVTITGTLAQNTTLTASNTLADADGLGTISYQWQADDVNISAATATTFTLTQAEVGKAITVVASYIDTQGTAESVTSSATGSVANVNDTPTGSVTITGTLAQNTTLTASNTLADADGLGTISYQWQADDVNISAATATTFTLTQAEVGKAITVVASYTDTQGTAESVTSSATGSVANVNDTPTGSVTITGTLAQNATLTAANTLADADGLGTISYQWQADDVNISAATATTFTLTQAEVGKAITVVASYIDTQGTAESVTSSATGSVANVNDTPTGSVTITGTLAQNATLTAANTLADADGLGTISYQWQADDVNISAATATTFTLTQAEVGKAITVVASYTDTQGTAESVTSSATGSVANVNDTPTGSVTITGTLAQNATLTAANTLADADGLGTISYQWQADDVNISAATATTFTLTQAEVGKAITVVASYTDTQGTAESVTSSATGSVANVNDTPTGSVTITGTLAQNATLTASNTLADADGLGTISYQWQADDVNISAATATTFTLTQAEVGKAITVVASYTDTQGTAESVTSSATGSVANVNDTPTGSVTITGTLAQNATLTAANTLADADGLGTISYQWQADDVNISAATATTFTLTQAEVGKAITVVASYIDTQGTAESVTSSATGSVANVNDTPTGSVTITGTLAQNTTLTASNTLADADGLGTISYQWQADDVNISAATATTFTLTQAEVGKAITVVASYIDTQGTAESVTSSATGSVANVNDTPTGSVTITGTLAQNATLTAANTLADADGLGTISYQWQADDVNISAATATTFTLTQAEVGKAITVVASYIDTQGTAESVTSSATGSVANVNDTPTGSVTITGTLAQNTTLTASNTLADADGLGTISYQWQADDVNISAATATTFTLTQAEVGKAITVVASYIDTQGTAESVTSSATGSVANVNDTPTGSVTITGTLAQNATLTAANTLADADGLGTISYQWQADDVNISAATATTFTLTQAEVGKAITVVASYIDTQGTAESVTSSATGSVANVNDTPTGSVTITGTLAQNATLTAANTLADADGLGTISYQWQADDVNISAATATTFTLTQAEVGKAITVVASYIDTQGTAESVTSSATGSVANVNDTPTGSVTITGTLAQNATLTAANTLADADGLGTISYQWQADDVNISAATATTFTLTQAEVGKAITVVASYTDTQGTAESVTSSATGSVANVNDTPTGSVTITGTLAQNATLTAANTLADADGLGTISYQWQADDVNISAATATTFTLTQAEVGKAITVVASYIDTQGTAESVTSSATTAVANVDDAPILTTLADPVSQDEDFSDFNITLSANDVESDAFTFTATSNDESKATVNVVGNQLVVSSTLNASGVVTFNIVVTQDSNTSLANGQMITLNIDPVNDRPLILNTIEDLSLDEDNGTTSYQVNITDVEGEELNVTVESNNTSILTVNPNWSGLLSFATYGEVLLDFNLTTVENANGIVRITMNVNDGDLNSTQTFDVNVTAVNDAPTLDKLSDINVSEDFVDFNITLNGNDVDGVTIIYYASSSDTNVTSAVVNENTLITSSVPNEVKIVSIDANVTEDATNVDNLIYNASSSDTNVATVAVSSNTLTISSVPNAFGIVNIDVNVTDGFLSATQTFVLNVSSIDDAPVLSAPLDINTSEDFTDFNITLEATDADGDSIFYTATTTDENVTLNVVGNIIVVTPVANANGVVNIEVNATANGVTDSKTFSIYIEAVEDEDFNAPTITSIADISKLTNSPEFQVEFFIDDIEKRTLKLELITSTNTVLDANLSKSGLVSSKDYSQVPLYLLIKPRVDAEGIVEFELRVTDEGNNSANQKFKVTVENQQYHIITSSESEGVFDEIPTTSFSGDLYTLRTWNDYTSGVAHIVGYERLTINSGTIMEDNYIVDINGLVTHTKTTPDTNRTIKFEEAVDNMETSYLYLSYGMPFEFSNPNSKSQKMYIKEANGDITSYVLLNKEAKDEIYKTVSVNPKIQRALNNGYTYLSLTSSKTLCDEDVKTEYLQRCDQVNSLDSVFGTNENIDTVMKFGREWMYWDKDATSSAAFTIQKFLTLNPLEGILVHTTAATTVELPFDEDSLEVNNFTNLFPRGWILMSNTKEQTTEEIKAALKAQNKTLEYILVLRNNEWQIFAPLNDSEVDNTITRVSDIKRYESFWVLFK</sequence>
<gene>
    <name evidence="5" type="ORF">GJV85_01600</name>
</gene>
<name>A0A975AYJ8_9BACT</name>
<feature type="domain" description="LamG-like jellyroll fold" evidence="4">
    <location>
        <begin position="454"/>
        <end position="586"/>
    </location>
</feature>
<feature type="chain" id="PRO_5037655826" description="LamG-like jellyroll fold domain-containing protein" evidence="3">
    <location>
        <begin position="22"/>
        <end position="3709"/>
    </location>
</feature>
<reference evidence="5" key="1">
    <citation type="submission" date="2019-11" db="EMBL/GenBank/DDBJ databases">
        <authorList>
            <person name="Kojima H."/>
        </authorList>
    </citation>
    <scope>NUCLEOTIDE SEQUENCE</scope>
    <source>
        <strain evidence="5">H1576</strain>
    </source>
</reference>
<evidence type="ECO:0000256" key="1">
    <source>
        <dbReference type="ARBA" id="ARBA00022729"/>
    </source>
</evidence>
<dbReference type="Gene3D" id="2.60.40.2700">
    <property type="match status" value="14"/>
</dbReference>
<accession>A0A975AYJ8</accession>
<reference evidence="5" key="2">
    <citation type="submission" date="2021-04" db="EMBL/GenBank/DDBJ databases">
        <title>Isolation and characterization of a novel species of the genus Sulfurimonas.</title>
        <authorList>
            <person name="Fukui M."/>
        </authorList>
    </citation>
    <scope>NUCLEOTIDE SEQUENCE</scope>
    <source>
        <strain evidence="5">H1576</strain>
    </source>
</reference>
<dbReference type="InterPro" id="IPR006558">
    <property type="entry name" value="LamG-like"/>
</dbReference>
<dbReference type="InterPro" id="IPR013211">
    <property type="entry name" value="LVIVD"/>
</dbReference>
<dbReference type="Proteomes" id="UP000671852">
    <property type="component" value="Chromosome"/>
</dbReference>
<feature type="signal peptide" evidence="3">
    <location>
        <begin position="1"/>
        <end position="21"/>
    </location>
</feature>
<protein>
    <recommendedName>
        <fullName evidence="4">LamG-like jellyroll fold domain-containing protein</fullName>
    </recommendedName>
</protein>
<dbReference type="InterPro" id="IPR013783">
    <property type="entry name" value="Ig-like_fold"/>
</dbReference>
<organism evidence="5 6">
    <name type="scientific">Sulfurimonas aquatica</name>
    <dbReference type="NCBI Taxonomy" id="2672570"/>
    <lineage>
        <taxon>Bacteria</taxon>
        <taxon>Pseudomonadati</taxon>
        <taxon>Campylobacterota</taxon>
        <taxon>Epsilonproteobacteria</taxon>
        <taxon>Campylobacterales</taxon>
        <taxon>Sulfurimonadaceae</taxon>
        <taxon>Sulfurimonas</taxon>
    </lineage>
</organism>
<dbReference type="KEGG" id="saqt:GJV85_01600"/>
<evidence type="ECO:0000313" key="5">
    <source>
        <dbReference type="EMBL" id="QSZ40863.1"/>
    </source>
</evidence>
<dbReference type="SUPFAM" id="SSF82171">
    <property type="entry name" value="DPP6 N-terminal domain-like"/>
    <property type="match status" value="1"/>
</dbReference>
<dbReference type="EMBL" id="CP046072">
    <property type="protein sequence ID" value="QSZ40863.1"/>
    <property type="molecule type" value="Genomic_DNA"/>
</dbReference>
<dbReference type="Pfam" id="PF08309">
    <property type="entry name" value="LVIVD"/>
    <property type="match status" value="5"/>
</dbReference>